<evidence type="ECO:0000313" key="2">
    <source>
        <dbReference type="EMBL" id="KAJ8371425.1"/>
    </source>
</evidence>
<dbReference type="PROSITE" id="PS51388">
    <property type="entry name" value="GED"/>
    <property type="match status" value="1"/>
</dbReference>
<name>A0AAD7R814_9TELE</name>
<dbReference type="Gene3D" id="1.20.120.1240">
    <property type="entry name" value="Dynamin, middle domain"/>
    <property type="match status" value="1"/>
</dbReference>
<organism evidence="2 3">
    <name type="scientific">Aldrovandia affinis</name>
    <dbReference type="NCBI Taxonomy" id="143900"/>
    <lineage>
        <taxon>Eukaryota</taxon>
        <taxon>Metazoa</taxon>
        <taxon>Chordata</taxon>
        <taxon>Craniata</taxon>
        <taxon>Vertebrata</taxon>
        <taxon>Euteleostomi</taxon>
        <taxon>Actinopterygii</taxon>
        <taxon>Neopterygii</taxon>
        <taxon>Teleostei</taxon>
        <taxon>Notacanthiformes</taxon>
        <taxon>Halosauridae</taxon>
        <taxon>Aldrovandia</taxon>
    </lineage>
</organism>
<keyword evidence="3" id="KW-1185">Reference proteome</keyword>
<accession>A0AAD7R814</accession>
<dbReference type="GO" id="GO:0003924">
    <property type="term" value="F:GTPase activity"/>
    <property type="evidence" value="ECO:0007669"/>
    <property type="project" value="InterPro"/>
</dbReference>
<gene>
    <name evidence="2" type="ORF">AAFF_G00310580</name>
</gene>
<dbReference type="Proteomes" id="UP001221898">
    <property type="component" value="Unassembled WGS sequence"/>
</dbReference>
<dbReference type="EMBL" id="JAINUG010000452">
    <property type="protein sequence ID" value="KAJ8371425.1"/>
    <property type="molecule type" value="Genomic_DNA"/>
</dbReference>
<dbReference type="GO" id="GO:0005525">
    <property type="term" value="F:GTP binding"/>
    <property type="evidence" value="ECO:0007669"/>
    <property type="project" value="InterPro"/>
</dbReference>
<dbReference type="AlphaFoldDB" id="A0AAD7R814"/>
<dbReference type="InterPro" id="IPR020850">
    <property type="entry name" value="GED_dom"/>
</dbReference>
<dbReference type="InterPro" id="IPR003130">
    <property type="entry name" value="GED"/>
</dbReference>
<feature type="domain" description="GED" evidence="1">
    <location>
        <begin position="119"/>
        <end position="207"/>
    </location>
</feature>
<protein>
    <recommendedName>
        <fullName evidence="1">GED domain-containing protein</fullName>
    </recommendedName>
</protein>
<dbReference type="SMART" id="SM00302">
    <property type="entry name" value="GED"/>
    <property type="match status" value="1"/>
</dbReference>
<sequence>MEPKLMASFLTRMLMQFNDRINDLCIGGDIERPNLYGLVRNAFEEWEKFLQASKEKCTVDSKIDAIHLKQEAKVEKRILEYISMEHLVYTQDAIFLKSLGGLDHFHDVAKDNWVNFDVRELTPQKLMVYYEIVYQRLADFVPMLILMFSLKRSTTMLCAEMMDLRDECEPAEVLKEDSEASFLRDELHRRLARLTLALEKIRNVGAL</sequence>
<dbReference type="Pfam" id="PF02212">
    <property type="entry name" value="GED"/>
    <property type="match status" value="1"/>
</dbReference>
<evidence type="ECO:0000313" key="3">
    <source>
        <dbReference type="Proteomes" id="UP001221898"/>
    </source>
</evidence>
<comment type="caution">
    <text evidence="2">The sequence shown here is derived from an EMBL/GenBank/DDBJ whole genome shotgun (WGS) entry which is preliminary data.</text>
</comment>
<evidence type="ECO:0000259" key="1">
    <source>
        <dbReference type="PROSITE" id="PS51388"/>
    </source>
</evidence>
<reference evidence="2" key="1">
    <citation type="journal article" date="2023" name="Science">
        <title>Genome structures resolve the early diversification of teleost fishes.</title>
        <authorList>
            <person name="Parey E."/>
            <person name="Louis A."/>
            <person name="Montfort J."/>
            <person name="Bouchez O."/>
            <person name="Roques C."/>
            <person name="Iampietro C."/>
            <person name="Lluch J."/>
            <person name="Castinel A."/>
            <person name="Donnadieu C."/>
            <person name="Desvignes T."/>
            <person name="Floi Bucao C."/>
            <person name="Jouanno E."/>
            <person name="Wen M."/>
            <person name="Mejri S."/>
            <person name="Dirks R."/>
            <person name="Jansen H."/>
            <person name="Henkel C."/>
            <person name="Chen W.J."/>
            <person name="Zahm M."/>
            <person name="Cabau C."/>
            <person name="Klopp C."/>
            <person name="Thompson A.W."/>
            <person name="Robinson-Rechavi M."/>
            <person name="Braasch I."/>
            <person name="Lecointre G."/>
            <person name="Bobe J."/>
            <person name="Postlethwait J.H."/>
            <person name="Berthelot C."/>
            <person name="Roest Crollius H."/>
            <person name="Guiguen Y."/>
        </authorList>
    </citation>
    <scope>NUCLEOTIDE SEQUENCE</scope>
    <source>
        <strain evidence="2">NC1722</strain>
    </source>
</reference>
<proteinExistence type="predicted"/>